<feature type="compositionally biased region" description="Basic and acidic residues" evidence="1">
    <location>
        <begin position="46"/>
        <end position="62"/>
    </location>
</feature>
<dbReference type="STRING" id="983964.A0A2T4AHZ0"/>
<reference evidence="2 3" key="1">
    <citation type="submission" date="2016-07" db="EMBL/GenBank/DDBJ databases">
        <title>Multiple horizontal gene transfer events from other fungi enriched the ability of initially mycotrophic Trichoderma (Ascomycota) to feed on dead plant biomass.</title>
        <authorList>
            <consortium name="DOE Joint Genome Institute"/>
            <person name="Aerts A."/>
            <person name="Atanasova L."/>
            <person name="Chenthamara K."/>
            <person name="Zhang J."/>
            <person name="Grujic M."/>
            <person name="Henrissat B."/>
            <person name="Kuo A."/>
            <person name="Salamov A."/>
            <person name="Lipzen A."/>
            <person name="Labutti K."/>
            <person name="Barry K."/>
            <person name="Miao Y."/>
            <person name="Rahimi M.J."/>
            <person name="Shen Q."/>
            <person name="Grigoriev I.V."/>
            <person name="Kubicek C.P."/>
            <person name="Druzhinina I.S."/>
        </authorList>
    </citation>
    <scope>NUCLEOTIDE SEQUENCE [LARGE SCALE GENOMIC DNA]</scope>
    <source>
        <strain evidence="2 3">CBS 226.95</strain>
    </source>
</reference>
<dbReference type="Proteomes" id="UP000241690">
    <property type="component" value="Unassembled WGS sequence"/>
</dbReference>
<feature type="region of interest" description="Disordered" evidence="1">
    <location>
        <begin position="1"/>
        <end position="62"/>
    </location>
</feature>
<proteinExistence type="predicted"/>
<name>A0A2T4AHZ0_TRIHA</name>
<protein>
    <submittedName>
        <fullName evidence="2">Uncharacterized protein</fullName>
    </submittedName>
</protein>
<dbReference type="RefSeq" id="XP_024776368.1">
    <property type="nucleotide sequence ID" value="XM_024918807.1"/>
</dbReference>
<dbReference type="EMBL" id="KZ679678">
    <property type="protein sequence ID" value="PTB56691.1"/>
    <property type="molecule type" value="Genomic_DNA"/>
</dbReference>
<sequence length="62" mass="6723">MPVATTPSASPRPSTLVKMEDRKRPAISGAEDLAPPSKRVAINGSKAKDENTDMKEDTWIEV</sequence>
<evidence type="ECO:0000313" key="2">
    <source>
        <dbReference type="EMBL" id="PTB56691.1"/>
    </source>
</evidence>
<evidence type="ECO:0000256" key="1">
    <source>
        <dbReference type="SAM" id="MobiDB-lite"/>
    </source>
</evidence>
<dbReference type="GeneID" id="36627376"/>
<keyword evidence="3" id="KW-1185">Reference proteome</keyword>
<feature type="compositionally biased region" description="Polar residues" evidence="1">
    <location>
        <begin position="1"/>
        <end position="13"/>
    </location>
</feature>
<gene>
    <name evidence="2" type="ORF">M431DRAFT_506454</name>
</gene>
<organism evidence="2 3">
    <name type="scientific">Trichoderma harzianum CBS 226.95</name>
    <dbReference type="NCBI Taxonomy" id="983964"/>
    <lineage>
        <taxon>Eukaryota</taxon>
        <taxon>Fungi</taxon>
        <taxon>Dikarya</taxon>
        <taxon>Ascomycota</taxon>
        <taxon>Pezizomycotina</taxon>
        <taxon>Sordariomycetes</taxon>
        <taxon>Hypocreomycetidae</taxon>
        <taxon>Hypocreales</taxon>
        <taxon>Hypocreaceae</taxon>
        <taxon>Trichoderma</taxon>
    </lineage>
</organism>
<dbReference type="AlphaFoldDB" id="A0A2T4AHZ0"/>
<accession>A0A2T4AHZ0</accession>
<evidence type="ECO:0000313" key="3">
    <source>
        <dbReference type="Proteomes" id="UP000241690"/>
    </source>
</evidence>
<feature type="non-terminal residue" evidence="2">
    <location>
        <position position="62"/>
    </location>
</feature>